<dbReference type="GO" id="GO:0007409">
    <property type="term" value="P:axonogenesis"/>
    <property type="evidence" value="ECO:0007669"/>
    <property type="project" value="TreeGrafter"/>
</dbReference>
<dbReference type="GO" id="GO:0005829">
    <property type="term" value="C:cytosol"/>
    <property type="evidence" value="ECO:0007669"/>
    <property type="project" value="TreeGrafter"/>
</dbReference>
<dbReference type="InterPro" id="IPR057480">
    <property type="entry name" value="MAP1A/B/S-like_MBL"/>
</dbReference>
<feature type="domain" description="Microtubule-associated protein 1A/B/S-like MBL-like" evidence="1">
    <location>
        <begin position="1"/>
        <end position="85"/>
    </location>
</feature>
<proteinExistence type="predicted"/>
<dbReference type="GO" id="GO:0005874">
    <property type="term" value="C:microtubule"/>
    <property type="evidence" value="ECO:0007669"/>
    <property type="project" value="InterPro"/>
</dbReference>
<protein>
    <submittedName>
        <fullName evidence="3">Microtubule-associated protein futsch-like</fullName>
    </submittedName>
</protein>
<evidence type="ECO:0000259" key="1">
    <source>
        <dbReference type="Pfam" id="PF25281"/>
    </source>
</evidence>
<gene>
    <name evidence="3" type="primary">LOC108254450</name>
</gene>
<dbReference type="AlphaFoldDB" id="A0A1S4ERU9"/>
<dbReference type="RefSeq" id="XP_017304924.2">
    <property type="nucleotide sequence ID" value="XM_017449435.2"/>
</dbReference>
<organism evidence="2 3">
    <name type="scientific">Diaphorina citri</name>
    <name type="common">Asian citrus psyllid</name>
    <dbReference type="NCBI Taxonomy" id="121845"/>
    <lineage>
        <taxon>Eukaryota</taxon>
        <taxon>Metazoa</taxon>
        <taxon>Ecdysozoa</taxon>
        <taxon>Arthropoda</taxon>
        <taxon>Hexapoda</taxon>
        <taxon>Insecta</taxon>
        <taxon>Pterygota</taxon>
        <taxon>Neoptera</taxon>
        <taxon>Paraneoptera</taxon>
        <taxon>Hemiptera</taxon>
        <taxon>Sternorrhyncha</taxon>
        <taxon>Psylloidea</taxon>
        <taxon>Psyllidae</taxon>
        <taxon>Diaphorininae</taxon>
        <taxon>Diaphorina</taxon>
    </lineage>
</organism>
<evidence type="ECO:0000313" key="2">
    <source>
        <dbReference type="Proteomes" id="UP000079169"/>
    </source>
</evidence>
<feature type="non-terminal residue" evidence="3">
    <location>
        <position position="1"/>
    </location>
</feature>
<name>A0A1S4ERU9_DIACI</name>
<dbReference type="PaxDb" id="121845-A0A1S4ERU9"/>
<dbReference type="GO" id="GO:0045202">
    <property type="term" value="C:synapse"/>
    <property type="evidence" value="ECO:0007669"/>
    <property type="project" value="TreeGrafter"/>
</dbReference>
<dbReference type="GO" id="GO:0000226">
    <property type="term" value="P:microtubule cytoskeleton organization"/>
    <property type="evidence" value="ECO:0007669"/>
    <property type="project" value="InterPro"/>
</dbReference>
<dbReference type="GO" id="GO:0030425">
    <property type="term" value="C:dendrite"/>
    <property type="evidence" value="ECO:0007669"/>
    <property type="project" value="TreeGrafter"/>
</dbReference>
<keyword evidence="2" id="KW-1185">Reference proteome</keyword>
<dbReference type="PANTHER" id="PTHR13843">
    <property type="entry name" value="MICROTUBULE-ASSOCIATED PROTEIN"/>
    <property type="match status" value="1"/>
</dbReference>
<dbReference type="GO" id="GO:0016358">
    <property type="term" value="P:dendrite development"/>
    <property type="evidence" value="ECO:0007669"/>
    <property type="project" value="TreeGrafter"/>
</dbReference>
<dbReference type="PANTHER" id="PTHR13843:SF12">
    <property type="entry name" value="ATPASE F1_V1_A1 COMPLEX ALPHA_BETA SUBUNIT NUCLEOTIDE-BINDING DOMAIN-CONTAINING PROTEIN"/>
    <property type="match status" value="1"/>
</dbReference>
<dbReference type="Proteomes" id="UP000079169">
    <property type="component" value="Unplaced"/>
</dbReference>
<accession>A0A1S4ERU9</accession>
<dbReference type="KEGG" id="dci:108254450"/>
<dbReference type="GO" id="GO:0008017">
    <property type="term" value="F:microtubule binding"/>
    <property type="evidence" value="ECO:0007669"/>
    <property type="project" value="InterPro"/>
</dbReference>
<dbReference type="Pfam" id="PF25281">
    <property type="entry name" value="MBL_MAP1B"/>
    <property type="match status" value="1"/>
</dbReference>
<dbReference type="GO" id="GO:0043025">
    <property type="term" value="C:neuronal cell body"/>
    <property type="evidence" value="ECO:0007669"/>
    <property type="project" value="TreeGrafter"/>
</dbReference>
<dbReference type="STRING" id="121845.A0A1S4ERU9"/>
<feature type="non-terminal residue" evidence="3">
    <location>
        <position position="96"/>
    </location>
</feature>
<sequence length="96" mass="10992">KEFLMKWHSNDTKLFSAFNKKTTFPIQNLVSICALLVWQPANPNETITRLLFPGSAPQYKIFEGLEKIKHLEFLKYPVCTSKSLNTTVVSNRSSSK</sequence>
<dbReference type="InterPro" id="IPR026074">
    <property type="entry name" value="MAP1"/>
</dbReference>
<dbReference type="GeneID" id="108254450"/>
<evidence type="ECO:0000313" key="3">
    <source>
        <dbReference type="RefSeq" id="XP_017304924.2"/>
    </source>
</evidence>
<dbReference type="GO" id="GO:0031114">
    <property type="term" value="P:regulation of microtubule depolymerization"/>
    <property type="evidence" value="ECO:0007669"/>
    <property type="project" value="TreeGrafter"/>
</dbReference>
<dbReference type="GO" id="GO:0005875">
    <property type="term" value="C:microtubule associated complex"/>
    <property type="evidence" value="ECO:0007669"/>
    <property type="project" value="TreeGrafter"/>
</dbReference>
<reference evidence="3" key="1">
    <citation type="submission" date="2025-08" db="UniProtKB">
        <authorList>
            <consortium name="RefSeq"/>
        </authorList>
    </citation>
    <scope>IDENTIFICATION</scope>
</reference>
<dbReference type="GO" id="GO:0003779">
    <property type="term" value="F:actin binding"/>
    <property type="evidence" value="ECO:0007669"/>
    <property type="project" value="TreeGrafter"/>
</dbReference>